<gene>
    <name evidence="2" type="ORF">ABFB10_12110</name>
</gene>
<reference evidence="2 3" key="1">
    <citation type="submission" date="2024-05" db="EMBL/GenBank/DDBJ databases">
        <title>Genome sequence of Ponticoccus litoralis KCCM 90028.</title>
        <authorList>
            <person name="Kim J.M."/>
            <person name="Lee J.K."/>
            <person name="Choi B.J."/>
            <person name="Bayburt H."/>
            <person name="Baek J.H."/>
            <person name="Jeon C.O."/>
        </authorList>
    </citation>
    <scope>NUCLEOTIDE SEQUENCE [LARGE SCALE GENOMIC DNA]</scope>
    <source>
        <strain evidence="2 3">KCCM 90028</strain>
    </source>
</reference>
<evidence type="ECO:0000256" key="1">
    <source>
        <dbReference type="SAM" id="MobiDB-lite"/>
    </source>
</evidence>
<keyword evidence="3" id="KW-1185">Reference proteome</keyword>
<evidence type="ECO:0000313" key="2">
    <source>
        <dbReference type="EMBL" id="MEN9061661.1"/>
    </source>
</evidence>
<dbReference type="Proteomes" id="UP001428774">
    <property type="component" value="Unassembled WGS sequence"/>
</dbReference>
<dbReference type="SUPFAM" id="SSF56954">
    <property type="entry name" value="Outer membrane efflux proteins (OEP)"/>
    <property type="match status" value="1"/>
</dbReference>
<evidence type="ECO:0000313" key="3">
    <source>
        <dbReference type="Proteomes" id="UP001428774"/>
    </source>
</evidence>
<name>A0AAW9S9U9_9RHOB</name>
<dbReference type="AlphaFoldDB" id="A0AAW9S9U9"/>
<comment type="caution">
    <text evidence="2">The sequence shown here is derived from an EMBL/GenBank/DDBJ whole genome shotgun (WGS) entry which is preliminary data.</text>
</comment>
<dbReference type="EMBL" id="JBDNCH010000002">
    <property type="protein sequence ID" value="MEN9061661.1"/>
    <property type="molecule type" value="Genomic_DNA"/>
</dbReference>
<dbReference type="RefSeq" id="WP_347166717.1">
    <property type="nucleotide sequence ID" value="NZ_JBDNCH010000002.1"/>
</dbReference>
<proteinExistence type="predicted"/>
<dbReference type="Gene3D" id="1.20.1600.10">
    <property type="entry name" value="Outer membrane efflux proteins (OEP)"/>
    <property type="match status" value="1"/>
</dbReference>
<dbReference type="GO" id="GO:0015562">
    <property type="term" value="F:efflux transmembrane transporter activity"/>
    <property type="evidence" value="ECO:0007669"/>
    <property type="project" value="InterPro"/>
</dbReference>
<accession>A0AAW9S9U9</accession>
<protein>
    <submittedName>
        <fullName evidence="2">TolC family protein</fullName>
    </submittedName>
</protein>
<organism evidence="2 3">
    <name type="scientific">Ponticoccus litoralis</name>
    <dbReference type="NCBI Taxonomy" id="422297"/>
    <lineage>
        <taxon>Bacteria</taxon>
        <taxon>Pseudomonadati</taxon>
        <taxon>Pseudomonadota</taxon>
        <taxon>Alphaproteobacteria</taxon>
        <taxon>Rhodobacterales</taxon>
        <taxon>Roseobacteraceae</taxon>
        <taxon>Ponticoccus</taxon>
    </lineage>
</organism>
<sequence length="430" mass="45925">MIVTLAMLPGCMKEMAEGTVSRFRGPDPAPPASAARAQPAVTRPSEASEIIHALQLRPSAIEPGTPYARVADAVIASDARVAEAELRVAQLRAEAAAKNWMPRFGPRVSLESLGAFVAELVINQVLFDNGRRVAERDLAKANVEIAAVALVEDGNRRVGDALSLYLTAQQNRDLAAHLRGALQEMGHFEWVILERVKGGVSDMSDLNVVRQKLASMRARTGEAQEAAAVALAELDAMSARPLAELSGIGGLRDPGAGEALGVLRARAERERTIAEAKIARAGHLPGLAATGALGRDGRVTGGLELTTDSLFSLGTMAEFEAIEATRVSADRRVGEAREVAARQIQSQRIQRDAYRRQGQEAAVLTAQAGTNLDLFRAQYEGGQRQVMDVVGVYEIYATALEAEIDLRYKAARAALELARLQGALAEGARL</sequence>
<feature type="region of interest" description="Disordered" evidence="1">
    <location>
        <begin position="22"/>
        <end position="42"/>
    </location>
</feature>